<keyword evidence="3" id="KW-0812">Transmembrane</keyword>
<dbReference type="InterPro" id="IPR040911">
    <property type="entry name" value="Exostosin_GT47"/>
</dbReference>
<accession>A0A1Y1HU92</accession>
<evidence type="ECO:0000256" key="5">
    <source>
        <dbReference type="SAM" id="MobiDB-lite"/>
    </source>
</evidence>
<proteinExistence type="inferred from homology"/>
<feature type="region of interest" description="Disordered" evidence="5">
    <location>
        <begin position="674"/>
        <end position="701"/>
    </location>
</feature>
<protein>
    <submittedName>
        <fullName evidence="7">Exostosin family protein</fullName>
    </submittedName>
</protein>
<dbReference type="STRING" id="105231.A0A1Y1HU92"/>
<dbReference type="InterPro" id="IPR004263">
    <property type="entry name" value="Exostosin"/>
</dbReference>
<feature type="region of interest" description="Disordered" evidence="5">
    <location>
        <begin position="163"/>
        <end position="288"/>
    </location>
</feature>
<keyword evidence="3" id="KW-0735">Signal-anchor</keyword>
<evidence type="ECO:0000256" key="2">
    <source>
        <dbReference type="ARBA" id="ARBA00010271"/>
    </source>
</evidence>
<reference evidence="7 8" key="1">
    <citation type="journal article" date="2014" name="Nat. Commun.">
        <title>Klebsormidium flaccidum genome reveals primary factors for plant terrestrial adaptation.</title>
        <authorList>
            <person name="Hori K."/>
            <person name="Maruyama F."/>
            <person name="Fujisawa T."/>
            <person name="Togashi T."/>
            <person name="Yamamoto N."/>
            <person name="Seo M."/>
            <person name="Sato S."/>
            <person name="Yamada T."/>
            <person name="Mori H."/>
            <person name="Tajima N."/>
            <person name="Moriyama T."/>
            <person name="Ikeuchi M."/>
            <person name="Watanabe M."/>
            <person name="Wada H."/>
            <person name="Kobayashi K."/>
            <person name="Saito M."/>
            <person name="Masuda T."/>
            <person name="Sasaki-Sekimoto Y."/>
            <person name="Mashiguchi K."/>
            <person name="Awai K."/>
            <person name="Shimojima M."/>
            <person name="Masuda S."/>
            <person name="Iwai M."/>
            <person name="Nobusawa T."/>
            <person name="Narise T."/>
            <person name="Kondo S."/>
            <person name="Saito H."/>
            <person name="Sato R."/>
            <person name="Murakawa M."/>
            <person name="Ihara Y."/>
            <person name="Oshima-Yamada Y."/>
            <person name="Ohtaka K."/>
            <person name="Satoh M."/>
            <person name="Sonobe K."/>
            <person name="Ishii M."/>
            <person name="Ohtani R."/>
            <person name="Kanamori-Sato M."/>
            <person name="Honoki R."/>
            <person name="Miyazaki D."/>
            <person name="Mochizuki H."/>
            <person name="Umetsu J."/>
            <person name="Higashi K."/>
            <person name="Shibata D."/>
            <person name="Kamiya Y."/>
            <person name="Sato N."/>
            <person name="Nakamura Y."/>
            <person name="Tabata S."/>
            <person name="Ida S."/>
            <person name="Kurokawa K."/>
            <person name="Ohta H."/>
        </authorList>
    </citation>
    <scope>NUCLEOTIDE SEQUENCE [LARGE SCALE GENOMIC DNA]</scope>
    <source>
        <strain evidence="7 8">NIES-2285</strain>
    </source>
</reference>
<dbReference type="PANTHER" id="PTHR11062:SF117">
    <property type="entry name" value="XYLOGLUCAN-SPECIFIC GALACTURONOSYLTRANSFERASE 1"/>
    <property type="match status" value="1"/>
</dbReference>
<comment type="similarity">
    <text evidence="2">Belongs to the glycosyltransferase 47 family.</text>
</comment>
<dbReference type="GO" id="GO:0000139">
    <property type="term" value="C:Golgi membrane"/>
    <property type="evidence" value="ECO:0007669"/>
    <property type="project" value="UniProtKB-SubCell"/>
</dbReference>
<dbReference type="PANTHER" id="PTHR11062">
    <property type="entry name" value="EXOSTOSIN HEPARAN SULFATE GLYCOSYLTRANSFERASE -RELATED"/>
    <property type="match status" value="1"/>
</dbReference>
<dbReference type="OMA" id="NTRGNDT"/>
<dbReference type="EMBL" id="DF236995">
    <property type="protein sequence ID" value="GAQ80107.1"/>
    <property type="molecule type" value="Genomic_DNA"/>
</dbReference>
<dbReference type="Proteomes" id="UP000054558">
    <property type="component" value="Unassembled WGS sequence"/>
</dbReference>
<dbReference type="AlphaFoldDB" id="A0A1Y1HU92"/>
<evidence type="ECO:0000256" key="1">
    <source>
        <dbReference type="ARBA" id="ARBA00004323"/>
    </source>
</evidence>
<feature type="compositionally biased region" description="Basic and acidic residues" evidence="5">
    <location>
        <begin position="272"/>
        <end position="288"/>
    </location>
</feature>
<evidence type="ECO:0000313" key="7">
    <source>
        <dbReference type="EMBL" id="GAQ80107.1"/>
    </source>
</evidence>
<feature type="compositionally biased region" description="Basic and acidic residues" evidence="5">
    <location>
        <begin position="173"/>
        <end position="198"/>
    </location>
</feature>
<organism evidence="7 8">
    <name type="scientific">Klebsormidium nitens</name>
    <name type="common">Green alga</name>
    <name type="synonym">Ulothrix nitens</name>
    <dbReference type="NCBI Taxonomy" id="105231"/>
    <lineage>
        <taxon>Eukaryota</taxon>
        <taxon>Viridiplantae</taxon>
        <taxon>Streptophyta</taxon>
        <taxon>Klebsormidiophyceae</taxon>
        <taxon>Klebsormidiales</taxon>
        <taxon>Klebsormidiaceae</taxon>
        <taxon>Klebsormidium</taxon>
    </lineage>
</organism>
<name>A0A1Y1HU92_KLENI</name>
<comment type="subcellular location">
    <subcellularLocation>
        <location evidence="1">Golgi apparatus membrane</location>
        <topology evidence="1">Single-pass type II membrane protein</topology>
    </subcellularLocation>
</comment>
<keyword evidence="4" id="KW-0333">Golgi apparatus</keyword>
<dbReference type="OrthoDB" id="1924787at2759"/>
<keyword evidence="8" id="KW-1185">Reference proteome</keyword>
<evidence type="ECO:0000259" key="6">
    <source>
        <dbReference type="Pfam" id="PF03016"/>
    </source>
</evidence>
<sequence>MPARPYTICRLFRWWQVPVALILSVTISLSQPVFTGCFRGEGFRLGGTRVFCRGSNRTERNLLEVDWGLEKRGARVGNEEPHAGLGQEDWLVDKRADEEMTEIEGEGEVLGEAGLTREGKGLSADRIAEPGQLLDLFEGGLVMPIEAPKENEEDNIARQEAIRLEEETELEDEHVTGDGEGKGQEEGEKIKGDATEEVWKEDDESSAERKEPSTEEKAEFQTDRVEAEGKDGGQNREEYVASESGSVGDLLLEAAEDESEELRGEGAVGPHANRELSAKGAEEDRPHPSCRPHELVYVYDLPPEFNVELFGPSCGALYLAYTQARNACVIYSPEFGGIGPRLTGTETAFLSDIGSPADSWADTGQFGLEVMFHQYMRDSYPCRTTRGEDAAAFYVPIYTGVLHLNRTTHCGIGTCPGVSPLGWVGRLLGAQLNKLPYLRRHKGRDHITTMGRCTYDGLQDDTCCTNGLLKTKHTKRFVIMGIESNDLTSQERQVSIPYPTCFHPATPEEITTHKSLILSANRTVLINFTGQLDRDALWWGRNLRSKIAEQCANHPGECEVVNCGSECYCTTVLSGQLRAQFCLQPPGDTPTRRSFFDSLQAGCIPVLFQRASAYDEYTSFLPADESSYSVFIPEGDVTWGGADIIETLQRIPEAEIERKRAVIASMLPSISYEDHGRARERARRAAAGPQESLPETQNPLGEKSAYGVALAEALRRVERALDAAAAEASS</sequence>
<feature type="compositionally biased region" description="Basic and acidic residues" evidence="5">
    <location>
        <begin position="206"/>
        <end position="239"/>
    </location>
</feature>
<dbReference type="GO" id="GO:0016757">
    <property type="term" value="F:glycosyltransferase activity"/>
    <property type="evidence" value="ECO:0007669"/>
    <property type="project" value="InterPro"/>
</dbReference>
<feature type="domain" description="Exostosin GT47" evidence="6">
    <location>
        <begin position="295"/>
        <end position="638"/>
    </location>
</feature>
<evidence type="ECO:0000256" key="4">
    <source>
        <dbReference type="ARBA" id="ARBA00023034"/>
    </source>
</evidence>
<dbReference type="Pfam" id="PF03016">
    <property type="entry name" value="Exostosin_GT47"/>
    <property type="match status" value="1"/>
</dbReference>
<evidence type="ECO:0000313" key="8">
    <source>
        <dbReference type="Proteomes" id="UP000054558"/>
    </source>
</evidence>
<evidence type="ECO:0000256" key="3">
    <source>
        <dbReference type="ARBA" id="ARBA00022968"/>
    </source>
</evidence>
<gene>
    <name evidence="7" type="ORF">KFL_000460180</name>
</gene>